<keyword evidence="2" id="KW-1185">Reference proteome</keyword>
<accession>A0ABQ1H6E7</accession>
<dbReference type="EMBL" id="BMEX01000047">
    <property type="protein sequence ID" value="GGA59397.1"/>
    <property type="molecule type" value="Genomic_DNA"/>
</dbReference>
<evidence type="ECO:0000313" key="2">
    <source>
        <dbReference type="Proteomes" id="UP000617979"/>
    </source>
</evidence>
<gene>
    <name evidence="1" type="ORF">GCM10007416_35600</name>
</gene>
<name>A0ABQ1H6E7_9BACL</name>
<comment type="caution">
    <text evidence="1">The sequence shown here is derived from an EMBL/GenBank/DDBJ whole genome shotgun (WGS) entry which is preliminary data.</text>
</comment>
<dbReference type="Proteomes" id="UP000617979">
    <property type="component" value="Unassembled WGS sequence"/>
</dbReference>
<protein>
    <recommendedName>
        <fullName evidence="3">PhnB protein</fullName>
    </recommendedName>
</protein>
<reference evidence="2" key="1">
    <citation type="journal article" date="2019" name="Int. J. Syst. Evol. Microbiol.">
        <title>The Global Catalogue of Microorganisms (GCM) 10K type strain sequencing project: providing services to taxonomists for standard genome sequencing and annotation.</title>
        <authorList>
            <consortium name="The Broad Institute Genomics Platform"/>
            <consortium name="The Broad Institute Genome Sequencing Center for Infectious Disease"/>
            <person name="Wu L."/>
            <person name="Ma J."/>
        </authorList>
    </citation>
    <scope>NUCLEOTIDE SEQUENCE [LARGE SCALE GENOMIC DNA]</scope>
    <source>
        <strain evidence="2">CGMCC 1.12404</strain>
    </source>
</reference>
<evidence type="ECO:0000313" key="1">
    <source>
        <dbReference type="EMBL" id="GGA59397.1"/>
    </source>
</evidence>
<sequence>MSFNMVHEIVSEKTVKDAKKFYTETFEKYYRDGTPSVYMEKLLFDPQIATGDPDESMTMIKPPYLQ</sequence>
<evidence type="ECO:0008006" key="3">
    <source>
        <dbReference type="Google" id="ProtNLM"/>
    </source>
</evidence>
<organism evidence="1 2">
    <name type="scientific">Kroppenstedtia guangzhouensis</name>
    <dbReference type="NCBI Taxonomy" id="1274356"/>
    <lineage>
        <taxon>Bacteria</taxon>
        <taxon>Bacillati</taxon>
        <taxon>Bacillota</taxon>
        <taxon>Bacilli</taxon>
        <taxon>Bacillales</taxon>
        <taxon>Thermoactinomycetaceae</taxon>
        <taxon>Kroppenstedtia</taxon>
    </lineage>
</organism>
<proteinExistence type="predicted"/>